<dbReference type="InterPro" id="IPR011009">
    <property type="entry name" value="Kinase-like_dom_sf"/>
</dbReference>
<dbReference type="InterPro" id="IPR000719">
    <property type="entry name" value="Prot_kinase_dom"/>
</dbReference>
<feature type="domain" description="Protein kinase" evidence="15">
    <location>
        <begin position="54"/>
        <end position="316"/>
    </location>
</feature>
<evidence type="ECO:0000259" key="15">
    <source>
        <dbReference type="PROSITE" id="PS50011"/>
    </source>
</evidence>
<evidence type="ECO:0000256" key="3">
    <source>
        <dbReference type="ARBA" id="ARBA00022679"/>
    </source>
</evidence>
<dbReference type="PROSITE" id="PS50222">
    <property type="entry name" value="EF_HAND_2"/>
    <property type="match status" value="4"/>
</dbReference>
<evidence type="ECO:0000256" key="7">
    <source>
        <dbReference type="ARBA" id="ARBA00022777"/>
    </source>
</evidence>
<dbReference type="GO" id="GO:0005524">
    <property type="term" value="F:ATP binding"/>
    <property type="evidence" value="ECO:0007669"/>
    <property type="project" value="UniProtKB-UniRule"/>
</dbReference>
<dbReference type="InterPro" id="IPR017441">
    <property type="entry name" value="Protein_kinase_ATP_BS"/>
</dbReference>
<evidence type="ECO:0000256" key="1">
    <source>
        <dbReference type="ARBA" id="ARBA00012513"/>
    </source>
</evidence>
<name>A0A7I8LGE1_SPIIN</name>
<evidence type="ECO:0000256" key="6">
    <source>
        <dbReference type="ARBA" id="ARBA00022741"/>
    </source>
</evidence>
<evidence type="ECO:0000256" key="5">
    <source>
        <dbReference type="ARBA" id="ARBA00022737"/>
    </source>
</evidence>
<evidence type="ECO:0000256" key="9">
    <source>
        <dbReference type="ARBA" id="ARBA00022840"/>
    </source>
</evidence>
<dbReference type="InterPro" id="IPR008271">
    <property type="entry name" value="Ser/Thr_kinase_AS"/>
</dbReference>
<dbReference type="GO" id="GO:0005509">
    <property type="term" value="F:calcium ion binding"/>
    <property type="evidence" value="ECO:0007669"/>
    <property type="project" value="InterPro"/>
</dbReference>
<evidence type="ECO:0000256" key="2">
    <source>
        <dbReference type="ARBA" id="ARBA00022527"/>
    </source>
</evidence>
<dbReference type="PROSITE" id="PS00108">
    <property type="entry name" value="PROTEIN_KINASE_ST"/>
    <property type="match status" value="1"/>
</dbReference>
<feature type="domain" description="EF-hand" evidence="16">
    <location>
        <begin position="359"/>
        <end position="394"/>
    </location>
</feature>
<evidence type="ECO:0000256" key="10">
    <source>
        <dbReference type="ARBA" id="ARBA00024334"/>
    </source>
</evidence>
<keyword evidence="8" id="KW-0106">Calcium</keyword>
<evidence type="ECO:0000256" key="12">
    <source>
        <dbReference type="ARBA" id="ARBA00048679"/>
    </source>
</evidence>
<evidence type="ECO:0000256" key="11">
    <source>
        <dbReference type="ARBA" id="ARBA00047899"/>
    </source>
</evidence>
<feature type="compositionally biased region" description="Pro residues" evidence="14">
    <location>
        <begin position="27"/>
        <end position="38"/>
    </location>
</feature>
<evidence type="ECO:0000256" key="4">
    <source>
        <dbReference type="ARBA" id="ARBA00022723"/>
    </source>
</evidence>
<accession>A0A7I8LGE1</accession>
<gene>
    <name evidence="17" type="ORF">SI8410_15019765</name>
</gene>
<evidence type="ECO:0000259" key="16">
    <source>
        <dbReference type="PROSITE" id="PS50222"/>
    </source>
</evidence>
<dbReference type="PROSITE" id="PS00107">
    <property type="entry name" value="PROTEIN_KINASE_ATP"/>
    <property type="match status" value="1"/>
</dbReference>
<dbReference type="EC" id="2.7.11.1" evidence="1"/>
<evidence type="ECO:0000313" key="18">
    <source>
        <dbReference type="Proteomes" id="UP000663760"/>
    </source>
</evidence>
<dbReference type="GO" id="GO:0004674">
    <property type="term" value="F:protein serine/threonine kinase activity"/>
    <property type="evidence" value="ECO:0007669"/>
    <property type="project" value="UniProtKB-KW"/>
</dbReference>
<dbReference type="CDD" id="cd00051">
    <property type="entry name" value="EFh"/>
    <property type="match status" value="1"/>
</dbReference>
<dbReference type="PANTHER" id="PTHR24349">
    <property type="entry name" value="SERINE/THREONINE-PROTEIN KINASE"/>
    <property type="match status" value="1"/>
</dbReference>
<dbReference type="AlphaFoldDB" id="A0A7I8LGE1"/>
<dbReference type="CDD" id="cd05117">
    <property type="entry name" value="STKc_CAMK"/>
    <property type="match status" value="1"/>
</dbReference>
<dbReference type="SMART" id="SM00220">
    <property type="entry name" value="S_TKc"/>
    <property type="match status" value="1"/>
</dbReference>
<dbReference type="Pfam" id="PF13499">
    <property type="entry name" value="EF-hand_7"/>
    <property type="match status" value="2"/>
</dbReference>
<proteinExistence type="inferred from homology"/>
<dbReference type="SUPFAM" id="SSF47473">
    <property type="entry name" value="EF-hand"/>
    <property type="match status" value="1"/>
</dbReference>
<dbReference type="EMBL" id="LR746278">
    <property type="protein sequence ID" value="CAA7409087.1"/>
    <property type="molecule type" value="Genomic_DNA"/>
</dbReference>
<reference evidence="17" key="1">
    <citation type="submission" date="2020-02" db="EMBL/GenBank/DDBJ databases">
        <authorList>
            <person name="Scholz U."/>
            <person name="Mascher M."/>
            <person name="Fiebig A."/>
        </authorList>
    </citation>
    <scope>NUCLEOTIDE SEQUENCE</scope>
</reference>
<dbReference type="InterPro" id="IPR050205">
    <property type="entry name" value="CDPK_Ser/Thr_kinases"/>
</dbReference>
<organism evidence="17 18">
    <name type="scientific">Spirodela intermedia</name>
    <name type="common">Intermediate duckweed</name>
    <dbReference type="NCBI Taxonomy" id="51605"/>
    <lineage>
        <taxon>Eukaryota</taxon>
        <taxon>Viridiplantae</taxon>
        <taxon>Streptophyta</taxon>
        <taxon>Embryophyta</taxon>
        <taxon>Tracheophyta</taxon>
        <taxon>Spermatophyta</taxon>
        <taxon>Magnoliopsida</taxon>
        <taxon>Liliopsida</taxon>
        <taxon>Araceae</taxon>
        <taxon>Lemnoideae</taxon>
        <taxon>Spirodela</taxon>
    </lineage>
</organism>
<dbReference type="InterPro" id="IPR002048">
    <property type="entry name" value="EF_hand_dom"/>
</dbReference>
<dbReference type="Gene3D" id="3.30.200.20">
    <property type="entry name" value="Phosphorylase Kinase, domain 1"/>
    <property type="match status" value="1"/>
</dbReference>
<comment type="catalytic activity">
    <reaction evidence="11">
        <text>L-threonyl-[protein] + ATP = O-phospho-L-threonyl-[protein] + ADP + H(+)</text>
        <dbReference type="Rhea" id="RHEA:46608"/>
        <dbReference type="Rhea" id="RHEA-COMP:11060"/>
        <dbReference type="Rhea" id="RHEA-COMP:11605"/>
        <dbReference type="ChEBI" id="CHEBI:15378"/>
        <dbReference type="ChEBI" id="CHEBI:30013"/>
        <dbReference type="ChEBI" id="CHEBI:30616"/>
        <dbReference type="ChEBI" id="CHEBI:61977"/>
        <dbReference type="ChEBI" id="CHEBI:456216"/>
        <dbReference type="EC" id="2.7.11.1"/>
    </reaction>
</comment>
<dbReference type="Pfam" id="PF00069">
    <property type="entry name" value="Pkinase"/>
    <property type="match status" value="1"/>
</dbReference>
<dbReference type="SUPFAM" id="SSF56112">
    <property type="entry name" value="Protein kinase-like (PK-like)"/>
    <property type="match status" value="1"/>
</dbReference>
<dbReference type="FunFam" id="3.30.200.20:FF:000004">
    <property type="entry name" value="Calcium-dependent protein kinase 1"/>
    <property type="match status" value="1"/>
</dbReference>
<evidence type="ECO:0000313" key="17">
    <source>
        <dbReference type="EMBL" id="CAA7409087.1"/>
    </source>
</evidence>
<keyword evidence="18" id="KW-1185">Reference proteome</keyword>
<dbReference type="Proteomes" id="UP000663760">
    <property type="component" value="Chromosome 15"/>
</dbReference>
<evidence type="ECO:0000256" key="13">
    <source>
        <dbReference type="PROSITE-ProRule" id="PRU10141"/>
    </source>
</evidence>
<keyword evidence="4" id="KW-0479">Metal-binding</keyword>
<dbReference type="PROSITE" id="PS50011">
    <property type="entry name" value="PROTEIN_KINASE_DOM"/>
    <property type="match status" value="1"/>
</dbReference>
<dbReference type="Gene3D" id="1.10.510.10">
    <property type="entry name" value="Transferase(Phosphotransferase) domain 1"/>
    <property type="match status" value="1"/>
</dbReference>
<protein>
    <recommendedName>
        <fullName evidence="1">non-specific serine/threonine protein kinase</fullName>
        <ecNumber evidence="1">2.7.11.1</ecNumber>
    </recommendedName>
</protein>
<feature type="region of interest" description="Disordered" evidence="14">
    <location>
        <begin position="1"/>
        <end position="38"/>
    </location>
</feature>
<feature type="domain" description="EF-hand" evidence="16">
    <location>
        <begin position="431"/>
        <end position="466"/>
    </location>
</feature>
<keyword evidence="5" id="KW-0677">Repeat</keyword>
<dbReference type="OrthoDB" id="40902at2759"/>
<dbReference type="InterPro" id="IPR011992">
    <property type="entry name" value="EF-hand-dom_pair"/>
</dbReference>
<keyword evidence="3" id="KW-0808">Transferase</keyword>
<keyword evidence="2" id="KW-0723">Serine/threonine-protein kinase</keyword>
<dbReference type="PROSITE" id="PS00018">
    <property type="entry name" value="EF_HAND_1"/>
    <property type="match status" value="4"/>
</dbReference>
<dbReference type="Gene3D" id="1.10.238.10">
    <property type="entry name" value="EF-hand"/>
    <property type="match status" value="1"/>
</dbReference>
<evidence type="ECO:0000256" key="14">
    <source>
        <dbReference type="SAM" id="MobiDB-lite"/>
    </source>
</evidence>
<feature type="domain" description="EF-hand" evidence="16">
    <location>
        <begin position="395"/>
        <end position="430"/>
    </location>
</feature>
<keyword evidence="7" id="KW-0418">Kinase</keyword>
<dbReference type="SMART" id="SM00054">
    <property type="entry name" value="EFh"/>
    <property type="match status" value="4"/>
</dbReference>
<dbReference type="FunFam" id="1.10.238.10:FF:000015">
    <property type="entry name" value="Calcium-dependent protein kinase 1"/>
    <property type="match status" value="1"/>
</dbReference>
<sequence length="508" mass="56861">MGLCLSKSKKKPDEASNGHHVEGAPEPSSPPISKPLVPPGAILGRPYEDVKAHYTMGKELGRGQYGVTSVCTEKATGRLYACKSIPKRKLLKESDREDVRREVLIMEHLSGQPNVVEFKGAYESYGCVHLVMELCAGGELFERISSRNAAGRSYSEKAAAAACREIVNVVDVCHFMGVIHRDLKPENFLLSGPEDDAAIKVADFGLSVFIEEGKRYKDGVGSCYYVAPEVLRGDYGKEVDVWSAGVILYMLVCGLPPFWAESERGIYEAIMRGYIDFETDPWPSISNSAKDLVRKMLTRDPKKRITASQVLEHPWIRENGDASEKPIDCVVLSRMQQFTAMNKLKKMALAVIAANLSEEDIQGLKQMFAGMDTDRSGTITHEELKMGLIRLGSKLPDSEVKRLLHAADLDGDGAIDYREFVASTMHRHRLEREEHLHEAFRHFDKDNSGFITREELESALREDGMGVTESIDEIMSEVDINNDGKINYEEFCAMMRSRVESTFRRPEP</sequence>
<feature type="binding site" evidence="13">
    <location>
        <position position="83"/>
    </location>
    <ligand>
        <name>ATP</name>
        <dbReference type="ChEBI" id="CHEBI:30616"/>
    </ligand>
</feature>
<dbReference type="FunFam" id="1.10.510.10:FF:000178">
    <property type="entry name" value="Calcium-dependent protein kinase 5"/>
    <property type="match status" value="1"/>
</dbReference>
<dbReference type="InterPro" id="IPR018247">
    <property type="entry name" value="EF_Hand_1_Ca_BS"/>
</dbReference>
<comment type="catalytic activity">
    <reaction evidence="12">
        <text>L-seryl-[protein] + ATP = O-phospho-L-seryl-[protein] + ADP + H(+)</text>
        <dbReference type="Rhea" id="RHEA:17989"/>
        <dbReference type="Rhea" id="RHEA-COMP:9863"/>
        <dbReference type="Rhea" id="RHEA-COMP:11604"/>
        <dbReference type="ChEBI" id="CHEBI:15378"/>
        <dbReference type="ChEBI" id="CHEBI:29999"/>
        <dbReference type="ChEBI" id="CHEBI:30616"/>
        <dbReference type="ChEBI" id="CHEBI:83421"/>
        <dbReference type="ChEBI" id="CHEBI:456216"/>
        <dbReference type="EC" id="2.7.11.1"/>
    </reaction>
</comment>
<comment type="similarity">
    <text evidence="10">Belongs to the protein kinase superfamily. Ser/Thr protein kinase family. CDPK subfamily.</text>
</comment>
<feature type="domain" description="EF-hand" evidence="16">
    <location>
        <begin position="469"/>
        <end position="501"/>
    </location>
</feature>
<feature type="compositionally biased region" description="Basic and acidic residues" evidence="14">
    <location>
        <begin position="11"/>
        <end position="23"/>
    </location>
</feature>
<keyword evidence="9 13" id="KW-0067">ATP-binding</keyword>
<evidence type="ECO:0000256" key="8">
    <source>
        <dbReference type="ARBA" id="ARBA00022837"/>
    </source>
</evidence>
<keyword evidence="6 13" id="KW-0547">Nucleotide-binding</keyword>